<sequence>TGREGRGRGAAHSEQLKIHGWQPWICPIQ</sequence>
<accession>X1QLK8</accession>
<name>X1QLK8_9ZZZZ</name>
<reference evidence="1" key="1">
    <citation type="journal article" date="2014" name="Front. Microbiol.">
        <title>High frequency of phylogenetically diverse reductive dehalogenase-homologous genes in deep subseafloor sedimentary metagenomes.</title>
        <authorList>
            <person name="Kawai M."/>
            <person name="Futagami T."/>
            <person name="Toyoda A."/>
            <person name="Takaki Y."/>
            <person name="Nishi S."/>
            <person name="Hori S."/>
            <person name="Arai W."/>
            <person name="Tsubouchi T."/>
            <person name="Morono Y."/>
            <person name="Uchiyama I."/>
            <person name="Ito T."/>
            <person name="Fujiyama A."/>
            <person name="Inagaki F."/>
            <person name="Takami H."/>
        </authorList>
    </citation>
    <scope>NUCLEOTIDE SEQUENCE</scope>
    <source>
        <strain evidence="1">Expedition CK06-06</strain>
    </source>
</reference>
<comment type="caution">
    <text evidence="1">The sequence shown here is derived from an EMBL/GenBank/DDBJ whole genome shotgun (WGS) entry which is preliminary data.</text>
</comment>
<evidence type="ECO:0000313" key="1">
    <source>
        <dbReference type="EMBL" id="GAI69387.1"/>
    </source>
</evidence>
<feature type="non-terminal residue" evidence="1">
    <location>
        <position position="1"/>
    </location>
</feature>
<organism evidence="1">
    <name type="scientific">marine sediment metagenome</name>
    <dbReference type="NCBI Taxonomy" id="412755"/>
    <lineage>
        <taxon>unclassified sequences</taxon>
        <taxon>metagenomes</taxon>
        <taxon>ecological metagenomes</taxon>
    </lineage>
</organism>
<gene>
    <name evidence="1" type="ORF">S12H4_02959</name>
</gene>
<protein>
    <submittedName>
        <fullName evidence="1">Uncharacterized protein</fullName>
    </submittedName>
</protein>
<proteinExistence type="predicted"/>
<dbReference type="EMBL" id="BARW01000784">
    <property type="protein sequence ID" value="GAI69387.1"/>
    <property type="molecule type" value="Genomic_DNA"/>
</dbReference>
<dbReference type="AlphaFoldDB" id="X1QLK8"/>